<accession>A0A8J1TNI0</accession>
<name>A0A8J1TNI0_OWEFU</name>
<reference evidence="1" key="1">
    <citation type="submission" date="2022-03" db="EMBL/GenBank/DDBJ databases">
        <authorList>
            <person name="Martin C."/>
        </authorList>
    </citation>
    <scope>NUCLEOTIDE SEQUENCE</scope>
</reference>
<comment type="caution">
    <text evidence="1">The sequence shown here is derived from an EMBL/GenBank/DDBJ whole genome shotgun (WGS) entry which is preliminary data.</text>
</comment>
<sequence>MNKIGSTVFELLPGRIYVRTYGRMDGRTDRQTDGGAPYIPPNFLLLTVYIIHFHHVWSVIGEGITNTCIPDLLVASKYAFIQWLYGSTDVAAPISAPMFHIVSIPK</sequence>
<organism evidence="1 2">
    <name type="scientific">Owenia fusiformis</name>
    <name type="common">Polychaete worm</name>
    <dbReference type="NCBI Taxonomy" id="6347"/>
    <lineage>
        <taxon>Eukaryota</taxon>
        <taxon>Metazoa</taxon>
        <taxon>Spiralia</taxon>
        <taxon>Lophotrochozoa</taxon>
        <taxon>Annelida</taxon>
        <taxon>Polychaeta</taxon>
        <taxon>Sedentaria</taxon>
        <taxon>Canalipalpata</taxon>
        <taxon>Sabellida</taxon>
        <taxon>Oweniida</taxon>
        <taxon>Oweniidae</taxon>
        <taxon>Owenia</taxon>
    </lineage>
</organism>
<dbReference type="AlphaFoldDB" id="A0A8J1TNI0"/>
<feature type="non-terminal residue" evidence="1">
    <location>
        <position position="106"/>
    </location>
</feature>
<keyword evidence="2" id="KW-1185">Reference proteome</keyword>
<dbReference type="EMBL" id="CAIIXF020000013">
    <property type="protein sequence ID" value="CAH1802670.1"/>
    <property type="molecule type" value="Genomic_DNA"/>
</dbReference>
<proteinExistence type="predicted"/>
<evidence type="ECO:0000313" key="2">
    <source>
        <dbReference type="Proteomes" id="UP000749559"/>
    </source>
</evidence>
<protein>
    <submittedName>
        <fullName evidence="1">Uncharacterized protein</fullName>
    </submittedName>
</protein>
<gene>
    <name evidence="1" type="ORF">OFUS_LOCUS26321</name>
</gene>
<dbReference type="Proteomes" id="UP000749559">
    <property type="component" value="Unassembled WGS sequence"/>
</dbReference>
<evidence type="ECO:0000313" key="1">
    <source>
        <dbReference type="EMBL" id="CAH1802670.1"/>
    </source>
</evidence>